<gene>
    <name evidence="2" type="ORF">Plil01_000805000</name>
</gene>
<accession>A0A9W6TVA7</accession>
<reference evidence="2" key="1">
    <citation type="submission" date="2023-04" db="EMBL/GenBank/DDBJ databases">
        <title>Phytophthora lilii NBRC 32176.</title>
        <authorList>
            <person name="Ichikawa N."/>
            <person name="Sato H."/>
            <person name="Tonouchi N."/>
        </authorList>
    </citation>
    <scope>NUCLEOTIDE SEQUENCE</scope>
    <source>
        <strain evidence="2">NBRC 32176</strain>
    </source>
</reference>
<evidence type="ECO:0000256" key="1">
    <source>
        <dbReference type="SAM" id="MobiDB-lite"/>
    </source>
</evidence>
<keyword evidence="3" id="KW-1185">Reference proteome</keyword>
<evidence type="ECO:0000313" key="2">
    <source>
        <dbReference type="EMBL" id="GMF20665.1"/>
    </source>
</evidence>
<name>A0A9W6TVA7_9STRA</name>
<feature type="region of interest" description="Disordered" evidence="1">
    <location>
        <begin position="150"/>
        <end position="174"/>
    </location>
</feature>
<dbReference type="AlphaFoldDB" id="A0A9W6TVA7"/>
<protein>
    <submittedName>
        <fullName evidence="2">Unnamed protein product</fullName>
    </submittedName>
</protein>
<evidence type="ECO:0000313" key="3">
    <source>
        <dbReference type="Proteomes" id="UP001165083"/>
    </source>
</evidence>
<feature type="compositionally biased region" description="Polar residues" evidence="1">
    <location>
        <begin position="165"/>
        <end position="174"/>
    </location>
</feature>
<organism evidence="2 3">
    <name type="scientific">Phytophthora lilii</name>
    <dbReference type="NCBI Taxonomy" id="2077276"/>
    <lineage>
        <taxon>Eukaryota</taxon>
        <taxon>Sar</taxon>
        <taxon>Stramenopiles</taxon>
        <taxon>Oomycota</taxon>
        <taxon>Peronosporomycetes</taxon>
        <taxon>Peronosporales</taxon>
        <taxon>Peronosporaceae</taxon>
        <taxon>Phytophthora</taxon>
    </lineage>
</organism>
<sequence>MVARDVAFFVQHGLEEEGSNLPRREWLGFLSRSDEVGERGSMQVLFVEENNDNEDEEAAAARRICGAGGWVVKVSGNFTFQFMRHLATAMFPHAVGDEMLLARLIGLRMTCPVRLFLYFNAQRELVQQVAQADMLPALQEARPREIAALINSDNSSERDQRPVVISSSIGERTR</sequence>
<dbReference type="OrthoDB" id="98632at2759"/>
<comment type="caution">
    <text evidence="2">The sequence shown here is derived from an EMBL/GenBank/DDBJ whole genome shotgun (WGS) entry which is preliminary data.</text>
</comment>
<dbReference type="EMBL" id="BSXW01000382">
    <property type="protein sequence ID" value="GMF20665.1"/>
    <property type="molecule type" value="Genomic_DNA"/>
</dbReference>
<proteinExistence type="predicted"/>
<dbReference type="Proteomes" id="UP001165083">
    <property type="component" value="Unassembled WGS sequence"/>
</dbReference>